<comment type="caution">
    <text evidence="2">The sequence shown here is derived from an EMBL/GenBank/DDBJ whole genome shotgun (WGS) entry which is preliminary data.</text>
</comment>
<accession>A0A8S1NFU3</accession>
<feature type="transmembrane region" description="Helical" evidence="1">
    <location>
        <begin position="57"/>
        <end position="73"/>
    </location>
</feature>
<evidence type="ECO:0000313" key="3">
    <source>
        <dbReference type="Proteomes" id="UP000688137"/>
    </source>
</evidence>
<name>A0A8S1NFU3_PARPR</name>
<keyword evidence="1" id="KW-0472">Membrane</keyword>
<protein>
    <submittedName>
        <fullName evidence="2">Uncharacterized protein</fullName>
    </submittedName>
</protein>
<keyword evidence="1" id="KW-0812">Transmembrane</keyword>
<keyword evidence="3" id="KW-1185">Reference proteome</keyword>
<proteinExistence type="predicted"/>
<reference evidence="2" key="1">
    <citation type="submission" date="2021-01" db="EMBL/GenBank/DDBJ databases">
        <authorList>
            <consortium name="Genoscope - CEA"/>
            <person name="William W."/>
        </authorList>
    </citation>
    <scope>NUCLEOTIDE SEQUENCE</scope>
</reference>
<organism evidence="2 3">
    <name type="scientific">Paramecium primaurelia</name>
    <dbReference type="NCBI Taxonomy" id="5886"/>
    <lineage>
        <taxon>Eukaryota</taxon>
        <taxon>Sar</taxon>
        <taxon>Alveolata</taxon>
        <taxon>Ciliophora</taxon>
        <taxon>Intramacronucleata</taxon>
        <taxon>Oligohymenophorea</taxon>
        <taxon>Peniculida</taxon>
        <taxon>Parameciidae</taxon>
        <taxon>Paramecium</taxon>
    </lineage>
</organism>
<dbReference type="AlphaFoldDB" id="A0A8S1NFU3"/>
<gene>
    <name evidence="2" type="ORF">PPRIM_AZ9-3.1.T0850127</name>
</gene>
<evidence type="ECO:0000256" key="1">
    <source>
        <dbReference type="SAM" id="Phobius"/>
    </source>
</evidence>
<dbReference type="EMBL" id="CAJJDM010000088">
    <property type="protein sequence ID" value="CAD8090159.1"/>
    <property type="molecule type" value="Genomic_DNA"/>
</dbReference>
<dbReference type="Proteomes" id="UP000688137">
    <property type="component" value="Unassembled WGS sequence"/>
</dbReference>
<keyword evidence="1" id="KW-1133">Transmembrane helix</keyword>
<sequence>MDEINKDELYLATLNDTFPEVIRAIQQKELHILFQCIKDIILKKIRRMILQMTKNSINQKVILILVLYNLKIMSLIGKFQHFILLLWNFLFLQVFLKKNQMQQLSQLMRKDIKLMKLFMKKE</sequence>
<evidence type="ECO:0000313" key="2">
    <source>
        <dbReference type="EMBL" id="CAD8090159.1"/>
    </source>
</evidence>